<dbReference type="PANTHER" id="PTHR35525:SF3">
    <property type="entry name" value="BLL6575 PROTEIN"/>
    <property type="match status" value="1"/>
</dbReference>
<evidence type="ECO:0000259" key="1">
    <source>
        <dbReference type="Pfam" id="PF11706"/>
    </source>
</evidence>
<evidence type="ECO:0000313" key="2">
    <source>
        <dbReference type="EMBL" id="AYB34682.1"/>
    </source>
</evidence>
<dbReference type="PANTHER" id="PTHR35525">
    <property type="entry name" value="BLL6575 PROTEIN"/>
    <property type="match status" value="1"/>
</dbReference>
<organism evidence="2 3">
    <name type="scientific">Chryseolinea soli</name>
    <dbReference type="NCBI Taxonomy" id="2321403"/>
    <lineage>
        <taxon>Bacteria</taxon>
        <taxon>Pseudomonadati</taxon>
        <taxon>Bacteroidota</taxon>
        <taxon>Cytophagia</taxon>
        <taxon>Cytophagales</taxon>
        <taxon>Fulvivirgaceae</taxon>
        <taxon>Chryseolinea</taxon>
    </lineage>
</organism>
<gene>
    <name evidence="2" type="ORF">D4L85_30670</name>
</gene>
<dbReference type="Proteomes" id="UP000266183">
    <property type="component" value="Chromosome"/>
</dbReference>
<dbReference type="Pfam" id="PF07336">
    <property type="entry name" value="ABATE"/>
    <property type="match status" value="1"/>
</dbReference>
<sequence length="216" mass="24773">MVGNLVRGGIFTVMTRNPKIDEMRLDGGVPCLDFVNTVPDRFDGSDRDNLNNFSDLIYWARKAGILDKGAFAALEKAGQTNEKRARDFFAEAVDLRDLIYAIFKPIALKQKVRPADMEAFNKLTSKYFPFLEVVFQKDKFKEEWNFPPGHFYAITAPLVKSAHALLLSDTWSRVKECPNCGWLFWDTTKNGKRKWCSMEDCGSSAKALAWYHRQKK</sequence>
<dbReference type="InterPro" id="IPR023286">
    <property type="entry name" value="ABATE_dom_sf"/>
</dbReference>
<dbReference type="Pfam" id="PF11706">
    <property type="entry name" value="zf-CGNR"/>
    <property type="match status" value="1"/>
</dbReference>
<dbReference type="EMBL" id="CP032382">
    <property type="protein sequence ID" value="AYB34682.1"/>
    <property type="molecule type" value="Genomic_DNA"/>
</dbReference>
<name>A0A385SV28_9BACT</name>
<dbReference type="InterPro" id="IPR010852">
    <property type="entry name" value="ABATE"/>
</dbReference>
<keyword evidence="3" id="KW-1185">Reference proteome</keyword>
<proteinExistence type="predicted"/>
<protein>
    <recommendedName>
        <fullName evidence="1">Zinc finger CGNR domain-containing protein</fullName>
    </recommendedName>
</protein>
<feature type="domain" description="Zinc finger CGNR" evidence="1">
    <location>
        <begin position="173"/>
        <end position="214"/>
    </location>
</feature>
<reference evidence="3" key="1">
    <citation type="submission" date="2018-09" db="EMBL/GenBank/DDBJ databases">
        <title>Chryseolinea sp. KIS68-18 isolated from soil.</title>
        <authorList>
            <person name="Weon H.-Y."/>
            <person name="Kwon S.-W."/>
            <person name="Lee S.A."/>
        </authorList>
    </citation>
    <scope>NUCLEOTIDE SEQUENCE [LARGE SCALE GENOMIC DNA]</scope>
    <source>
        <strain evidence="3">KIS68-18</strain>
    </source>
</reference>
<accession>A0A385SV28</accession>
<dbReference type="AlphaFoldDB" id="A0A385SV28"/>
<dbReference type="InterPro" id="IPR021005">
    <property type="entry name" value="Znf_CGNR"/>
</dbReference>
<evidence type="ECO:0000313" key="3">
    <source>
        <dbReference type="Proteomes" id="UP000266183"/>
    </source>
</evidence>
<dbReference type="SUPFAM" id="SSF160904">
    <property type="entry name" value="Jann2411-like"/>
    <property type="match status" value="1"/>
</dbReference>
<dbReference type="Gene3D" id="1.10.3300.10">
    <property type="entry name" value="Jann2411-like domain"/>
    <property type="match status" value="1"/>
</dbReference>
<dbReference type="KEGG" id="chk:D4L85_30670"/>